<protein>
    <submittedName>
        <fullName evidence="3">Methyltransferase domain-containing protein</fullName>
    </submittedName>
</protein>
<accession>A0A1G9NWN3</accession>
<keyword evidence="3" id="KW-0489">Methyltransferase</keyword>
<dbReference type="Gene3D" id="3.40.50.150">
    <property type="entry name" value="Vaccinia Virus protein VP39"/>
    <property type="match status" value="1"/>
</dbReference>
<evidence type="ECO:0000256" key="1">
    <source>
        <dbReference type="SAM" id="MobiDB-lite"/>
    </source>
</evidence>
<evidence type="ECO:0000313" key="4">
    <source>
        <dbReference type="Proteomes" id="UP000199759"/>
    </source>
</evidence>
<keyword evidence="3" id="KW-0808">Transferase</keyword>
<evidence type="ECO:0000313" key="3">
    <source>
        <dbReference type="EMBL" id="SDL90799.1"/>
    </source>
</evidence>
<reference evidence="3 4" key="1">
    <citation type="submission" date="2016-10" db="EMBL/GenBank/DDBJ databases">
        <authorList>
            <person name="de Groot N.N."/>
        </authorList>
    </citation>
    <scope>NUCLEOTIDE SEQUENCE [LARGE SCALE GENOMIC DNA]</scope>
    <source>
        <strain evidence="3 4">DSM 16077</strain>
    </source>
</reference>
<sequence>MDIHRHNAAAWNAESDRGDSPWCQPVSAELIAAARDGDWSVILTPNKAVPKAWFGELTGARVLCLAGSGGQQAPVLAAAGADVTVLDISAAQLAKDVFVAERDGLDLAVIEADMTRLSDHVSGAFDLIFHPISNLFIADLMPVWRQCAAVLKPGGRLLSGFVNPDFWLFDHDEIEAGGPLLVRHSLPFDAARDLPSSRVEARISEREALEFSHSLETQIGGQIEAGLLIAGFYQDDWSDEATPLNAFMPTGFATLAVKPG</sequence>
<dbReference type="SUPFAM" id="SSF53335">
    <property type="entry name" value="S-adenosyl-L-methionine-dependent methyltransferases"/>
    <property type="match status" value="1"/>
</dbReference>
<dbReference type="CDD" id="cd02440">
    <property type="entry name" value="AdoMet_MTases"/>
    <property type="match status" value="1"/>
</dbReference>
<name>A0A1G9NWN3_9PROT</name>
<keyword evidence="4" id="KW-1185">Reference proteome</keyword>
<dbReference type="Pfam" id="PF08241">
    <property type="entry name" value="Methyltransf_11"/>
    <property type="match status" value="1"/>
</dbReference>
<dbReference type="AlphaFoldDB" id="A0A1G9NWN3"/>
<proteinExistence type="predicted"/>
<dbReference type="InterPro" id="IPR029063">
    <property type="entry name" value="SAM-dependent_MTases_sf"/>
</dbReference>
<feature type="domain" description="Methyltransferase type 11" evidence="2">
    <location>
        <begin position="67"/>
        <end position="158"/>
    </location>
</feature>
<dbReference type="InterPro" id="IPR013216">
    <property type="entry name" value="Methyltransf_11"/>
</dbReference>
<dbReference type="GO" id="GO:0032259">
    <property type="term" value="P:methylation"/>
    <property type="evidence" value="ECO:0007669"/>
    <property type="project" value="UniProtKB-KW"/>
</dbReference>
<dbReference type="OrthoDB" id="9765084at2"/>
<gene>
    <name evidence="3" type="ORF">SAMN04488568_10319</name>
</gene>
<dbReference type="STRING" id="144026.SAMN04488568_10319"/>
<dbReference type="EMBL" id="FNHG01000003">
    <property type="protein sequence ID" value="SDL90799.1"/>
    <property type="molecule type" value="Genomic_DNA"/>
</dbReference>
<dbReference type="RefSeq" id="WP_091767023.1">
    <property type="nucleotide sequence ID" value="NZ_FNHG01000003.1"/>
</dbReference>
<dbReference type="GO" id="GO:0008757">
    <property type="term" value="F:S-adenosylmethionine-dependent methyltransferase activity"/>
    <property type="evidence" value="ECO:0007669"/>
    <property type="project" value="InterPro"/>
</dbReference>
<organism evidence="3 4">
    <name type="scientific">Maricaulis salignorans</name>
    <dbReference type="NCBI Taxonomy" id="144026"/>
    <lineage>
        <taxon>Bacteria</taxon>
        <taxon>Pseudomonadati</taxon>
        <taxon>Pseudomonadota</taxon>
        <taxon>Alphaproteobacteria</taxon>
        <taxon>Maricaulales</taxon>
        <taxon>Maricaulaceae</taxon>
        <taxon>Maricaulis</taxon>
    </lineage>
</organism>
<dbReference type="Proteomes" id="UP000199759">
    <property type="component" value="Unassembled WGS sequence"/>
</dbReference>
<evidence type="ECO:0000259" key="2">
    <source>
        <dbReference type="Pfam" id="PF08241"/>
    </source>
</evidence>
<feature type="region of interest" description="Disordered" evidence="1">
    <location>
        <begin position="1"/>
        <end position="20"/>
    </location>
</feature>